<proteinExistence type="predicted"/>
<dbReference type="PANTHER" id="PTHR35332:SF2">
    <property type="entry name" value="REGULATION OF ENOLASE PROTEIN 1"/>
    <property type="match status" value="1"/>
</dbReference>
<dbReference type="Pfam" id="PF07081">
    <property type="entry name" value="DUF1349"/>
    <property type="match status" value="1"/>
</dbReference>
<organism evidence="1 2">
    <name type="scientific">Actinomadura viridis</name>
    <dbReference type="NCBI Taxonomy" id="58110"/>
    <lineage>
        <taxon>Bacteria</taxon>
        <taxon>Bacillati</taxon>
        <taxon>Actinomycetota</taxon>
        <taxon>Actinomycetes</taxon>
        <taxon>Streptosporangiales</taxon>
        <taxon>Thermomonosporaceae</taxon>
        <taxon>Actinomadura</taxon>
    </lineage>
</organism>
<keyword evidence="2" id="KW-1185">Reference proteome</keyword>
<dbReference type="PANTHER" id="PTHR35332">
    <property type="entry name" value="REGULATION OF ENOLASE PROTEIN 1"/>
    <property type="match status" value="1"/>
</dbReference>
<gene>
    <name evidence="1" type="ORF">IW256_005147</name>
</gene>
<dbReference type="SUPFAM" id="SSF49899">
    <property type="entry name" value="Concanavalin A-like lectins/glucanases"/>
    <property type="match status" value="1"/>
</dbReference>
<dbReference type="InterPro" id="IPR013320">
    <property type="entry name" value="ConA-like_dom_sf"/>
</dbReference>
<dbReference type="EMBL" id="JADOUA010000001">
    <property type="protein sequence ID" value="MBG6091034.1"/>
    <property type="molecule type" value="Genomic_DNA"/>
</dbReference>
<dbReference type="PIRSF" id="PIRSF022704">
    <property type="entry name" value="UCP022704"/>
    <property type="match status" value="1"/>
</dbReference>
<accession>A0A931DH43</accession>
<reference evidence="1" key="1">
    <citation type="submission" date="2020-11" db="EMBL/GenBank/DDBJ databases">
        <title>Sequencing the genomes of 1000 actinobacteria strains.</title>
        <authorList>
            <person name="Klenk H.-P."/>
        </authorList>
    </citation>
    <scope>NUCLEOTIDE SEQUENCE</scope>
    <source>
        <strain evidence="1">DSM 43175</strain>
    </source>
</reference>
<sequence length="193" mass="20695">MEEVSWDDGGWLNPPPSLAADGGDLLVTAERGSDFWRTTAYGYDRDSGHALLFPLAAEGAVEVSFTAAFTEQFDQAGLLVRRDERTWIKAGVEFADGVHQAGAVVTLDRSDWSTGPVPDWSGRAVTIRASRSGDAVTVRGRAGDEPWRMLRVAPFPEGVPASAGLYCCAPERSGLTVRFTRLAFGPPDGSLHG</sequence>
<dbReference type="AlphaFoldDB" id="A0A931DH43"/>
<evidence type="ECO:0000313" key="2">
    <source>
        <dbReference type="Proteomes" id="UP000614047"/>
    </source>
</evidence>
<evidence type="ECO:0000313" key="1">
    <source>
        <dbReference type="EMBL" id="MBG6091034.1"/>
    </source>
</evidence>
<name>A0A931DH43_9ACTN</name>
<dbReference type="InterPro" id="IPR015987">
    <property type="entry name" value="UCP022704"/>
</dbReference>
<comment type="caution">
    <text evidence="1">The sequence shown here is derived from an EMBL/GenBank/DDBJ whole genome shotgun (WGS) entry which is preliminary data.</text>
</comment>
<dbReference type="InterPro" id="IPR009784">
    <property type="entry name" value="DUF1349"/>
</dbReference>
<dbReference type="Gene3D" id="2.60.120.200">
    <property type="match status" value="1"/>
</dbReference>
<protein>
    <submittedName>
        <fullName evidence="1">Regulation of enolase protein 1 (Concanavalin A-like superfamily)</fullName>
    </submittedName>
</protein>
<dbReference type="RefSeq" id="WP_231403924.1">
    <property type="nucleotide sequence ID" value="NZ_BAABES010000001.1"/>
</dbReference>
<dbReference type="Proteomes" id="UP000614047">
    <property type="component" value="Unassembled WGS sequence"/>
</dbReference>